<protein>
    <recommendedName>
        <fullName evidence="5">Xaa-Pro aminopeptidase</fullName>
        <ecNumber evidence="5">3.4.11.9</ecNumber>
    </recommendedName>
    <alternativeName>
        <fullName evidence="12">Aminoacylproline aminopeptidase</fullName>
    </alternativeName>
    <alternativeName>
        <fullName evidence="13">Prolidase</fullName>
    </alternativeName>
</protein>
<dbReference type="Pfam" id="PF05195">
    <property type="entry name" value="AMP_N"/>
    <property type="match status" value="1"/>
</dbReference>
<dbReference type="Proteomes" id="UP000800041">
    <property type="component" value="Unassembled WGS sequence"/>
</dbReference>
<dbReference type="OrthoDB" id="10261878at2759"/>
<evidence type="ECO:0000256" key="12">
    <source>
        <dbReference type="ARBA" id="ARBA00030849"/>
    </source>
</evidence>
<dbReference type="SMART" id="SM01011">
    <property type="entry name" value="AMP_N"/>
    <property type="match status" value="1"/>
</dbReference>
<keyword evidence="11" id="KW-0464">Manganese</keyword>
<accession>A0A6G1GTC9</accession>
<evidence type="ECO:0000256" key="13">
    <source>
        <dbReference type="ARBA" id="ARBA00032413"/>
    </source>
</evidence>
<evidence type="ECO:0000256" key="8">
    <source>
        <dbReference type="ARBA" id="ARBA00022723"/>
    </source>
</evidence>
<evidence type="ECO:0000256" key="3">
    <source>
        <dbReference type="ARBA" id="ARBA00002443"/>
    </source>
</evidence>
<gene>
    <name evidence="15" type="ORF">K402DRAFT_360242</name>
</gene>
<dbReference type="SUPFAM" id="SSF53092">
    <property type="entry name" value="Creatinase/prolidase N-terminal domain"/>
    <property type="match status" value="1"/>
</dbReference>
<evidence type="ECO:0000256" key="9">
    <source>
        <dbReference type="ARBA" id="ARBA00022801"/>
    </source>
</evidence>
<dbReference type="CDD" id="cd01087">
    <property type="entry name" value="Prolidase"/>
    <property type="match status" value="1"/>
</dbReference>
<keyword evidence="10" id="KW-0482">Metalloprotease</keyword>
<comment type="cofactor">
    <cofactor evidence="2">
        <name>Mn(2+)</name>
        <dbReference type="ChEBI" id="CHEBI:29035"/>
    </cofactor>
</comment>
<proteinExistence type="inferred from homology"/>
<evidence type="ECO:0000256" key="1">
    <source>
        <dbReference type="ARBA" id="ARBA00001424"/>
    </source>
</evidence>
<sequence length="1082" mass="122512">MANLDIQQVADRLGGEARDYWIHVQSQSPMEKYPAKQHAQAVAETLGVSEGLIYLPGTRTVFLEDSDMPVPFRQRRYFYYLSGVAEPDCHLTYDIGTDLLILYIPPIDPKRVIWTGHGSTIAEAYERYDIDKVVYNTDVVPHVSKWMKLHHGGPVYILHPTQAASPGDDMLPGVDYTKLQQAIDQCRVIKDPHEIEMIRKANRISGEAHRKVLENIKDFKNEAQVEAIFLDTCIAKNAKHQAYHPIAASGENGSILHYGQNNEPLEDRQLMVLDAGCEWDCYASDVTRSFPLKAAWPSEEARKVYDLVQTMQTACMEAVKPGVRFLDLHYLAHRIAIDGLLELGILQNGTTEEIFEAGTSLAFFPHGLGHHLGLECHDVSGVPINAMLKESSSEHHLVQPDLCKDPVHPAANLLQEGMVITIEPGIYFSRYALSTVYLPNPDHAKYINKEVLHRYLPVGGVRIEDDILITAKGHENLTVAPKGDEMLKIIKGGEPEPEKPKVQQEGRVPSLFEHFEVPSQEQKSDDGKQQSTLFERFQSAPTPVAEQEKEVVQEHRDMPGRDEITNIAQNRSEFVVPAEYLLPKIESRSASQISRQREEMKSRKARRNFRQMEGLRPHEFILSDENRPAPQHFERDSFPSNMENELPSNMSYVSRRAGYRHFEPFPLGSDVGVVPMRADRDELLSDRSTRFPVILDDALSKASRARAPVPERTFSDQPQRQEGLKFAPHSRHIPSVPQKPLAYRASLPSLASLYEMDPPAPRQRRSYLERNYPILPEHGEYNMSQGSAEGRESFADFYQADATTIKERPRRYPTKTDVDESASGFIADLNRLSNDYFASIASPRKERTSSYNTLTRANTVATSAASSAPFRPRPDLDISELKVRLAATIATFIHSVPENRSRDITGDEIYRFLEEDASLNACFGMLRALRLKFDQNELLKVLYEKVPDLLHVVSLRNVEPPRQTVFPPSSPEAERGLDLGDPYANPAARQLLRRRRSELVNRRRPTPARDFAPLHSRVSTSALRDRMDAARAPYDPPAMLPYRTGTFPFSSIRHGMESAPLRRPVPETYSWEDSTWCGQARE</sequence>
<evidence type="ECO:0000259" key="14">
    <source>
        <dbReference type="SMART" id="SM01011"/>
    </source>
</evidence>
<comment type="catalytic activity">
    <reaction evidence="1">
        <text>Release of any N-terminal amino acid, including proline, that is linked to proline, even from a dipeptide or tripeptide.</text>
        <dbReference type="EC" id="3.4.11.9"/>
    </reaction>
</comment>
<evidence type="ECO:0000256" key="6">
    <source>
        <dbReference type="ARBA" id="ARBA00022438"/>
    </source>
</evidence>
<dbReference type="EMBL" id="ML977171">
    <property type="protein sequence ID" value="KAF1984009.1"/>
    <property type="molecule type" value="Genomic_DNA"/>
</dbReference>
<evidence type="ECO:0000256" key="2">
    <source>
        <dbReference type="ARBA" id="ARBA00001936"/>
    </source>
</evidence>
<keyword evidence="16" id="KW-1185">Reference proteome</keyword>
<dbReference type="PANTHER" id="PTHR43226:SF3">
    <property type="entry name" value="XAA-PRO AMINOPEPTIDASE AN0832-RELATED"/>
    <property type="match status" value="1"/>
</dbReference>
<dbReference type="InterPro" id="IPR052433">
    <property type="entry name" value="X-Pro_dipept-like"/>
</dbReference>
<name>A0A6G1GTC9_9PEZI</name>
<dbReference type="GO" id="GO:0006508">
    <property type="term" value="P:proteolysis"/>
    <property type="evidence" value="ECO:0007669"/>
    <property type="project" value="UniProtKB-KW"/>
</dbReference>
<keyword evidence="9" id="KW-0378">Hydrolase</keyword>
<dbReference type="Gene3D" id="3.90.230.10">
    <property type="entry name" value="Creatinase/methionine aminopeptidase superfamily"/>
    <property type="match status" value="1"/>
</dbReference>
<dbReference type="Pfam" id="PF00557">
    <property type="entry name" value="Peptidase_M24"/>
    <property type="match status" value="1"/>
</dbReference>
<comment type="function">
    <text evidence="3">Catalyzes the removal of a penultimate prolyl residue from the N-termini of peptides.</text>
</comment>
<evidence type="ECO:0000256" key="10">
    <source>
        <dbReference type="ARBA" id="ARBA00023049"/>
    </source>
</evidence>
<feature type="domain" description="Aminopeptidase P N-terminal" evidence="14">
    <location>
        <begin position="33"/>
        <end position="166"/>
    </location>
</feature>
<dbReference type="PANTHER" id="PTHR43226">
    <property type="entry name" value="XAA-PRO AMINOPEPTIDASE 3"/>
    <property type="match status" value="1"/>
</dbReference>
<dbReference type="EC" id="3.4.11.9" evidence="5"/>
<dbReference type="InterPro" id="IPR029149">
    <property type="entry name" value="Creatin/AminoP/Spt16_N"/>
</dbReference>
<organism evidence="15 16">
    <name type="scientific">Aulographum hederae CBS 113979</name>
    <dbReference type="NCBI Taxonomy" id="1176131"/>
    <lineage>
        <taxon>Eukaryota</taxon>
        <taxon>Fungi</taxon>
        <taxon>Dikarya</taxon>
        <taxon>Ascomycota</taxon>
        <taxon>Pezizomycotina</taxon>
        <taxon>Dothideomycetes</taxon>
        <taxon>Pleosporomycetidae</taxon>
        <taxon>Aulographales</taxon>
        <taxon>Aulographaceae</taxon>
    </lineage>
</organism>
<evidence type="ECO:0000313" key="16">
    <source>
        <dbReference type="Proteomes" id="UP000800041"/>
    </source>
</evidence>
<dbReference type="InterPro" id="IPR000994">
    <property type="entry name" value="Pept_M24"/>
</dbReference>
<reference evidence="15" key="1">
    <citation type="journal article" date="2020" name="Stud. Mycol.">
        <title>101 Dothideomycetes genomes: a test case for predicting lifestyles and emergence of pathogens.</title>
        <authorList>
            <person name="Haridas S."/>
            <person name="Albert R."/>
            <person name="Binder M."/>
            <person name="Bloem J."/>
            <person name="Labutti K."/>
            <person name="Salamov A."/>
            <person name="Andreopoulos B."/>
            <person name="Baker S."/>
            <person name="Barry K."/>
            <person name="Bills G."/>
            <person name="Bluhm B."/>
            <person name="Cannon C."/>
            <person name="Castanera R."/>
            <person name="Culley D."/>
            <person name="Daum C."/>
            <person name="Ezra D."/>
            <person name="Gonzalez J."/>
            <person name="Henrissat B."/>
            <person name="Kuo A."/>
            <person name="Liang C."/>
            <person name="Lipzen A."/>
            <person name="Lutzoni F."/>
            <person name="Magnuson J."/>
            <person name="Mondo S."/>
            <person name="Nolan M."/>
            <person name="Ohm R."/>
            <person name="Pangilinan J."/>
            <person name="Park H.-J."/>
            <person name="Ramirez L."/>
            <person name="Alfaro M."/>
            <person name="Sun H."/>
            <person name="Tritt A."/>
            <person name="Yoshinaga Y."/>
            <person name="Zwiers L.-H."/>
            <person name="Turgeon B."/>
            <person name="Goodwin S."/>
            <person name="Spatafora J."/>
            <person name="Crous P."/>
            <person name="Grigoriev I."/>
        </authorList>
    </citation>
    <scope>NUCLEOTIDE SEQUENCE</scope>
    <source>
        <strain evidence="15">CBS 113979</strain>
    </source>
</reference>
<evidence type="ECO:0000313" key="15">
    <source>
        <dbReference type="EMBL" id="KAF1984009.1"/>
    </source>
</evidence>
<keyword evidence="6" id="KW-0031">Aminopeptidase</keyword>
<evidence type="ECO:0000256" key="11">
    <source>
        <dbReference type="ARBA" id="ARBA00023211"/>
    </source>
</evidence>
<dbReference type="GO" id="GO:0030145">
    <property type="term" value="F:manganese ion binding"/>
    <property type="evidence" value="ECO:0007669"/>
    <property type="project" value="InterPro"/>
</dbReference>
<dbReference type="GO" id="GO:0070006">
    <property type="term" value="F:metalloaminopeptidase activity"/>
    <property type="evidence" value="ECO:0007669"/>
    <property type="project" value="InterPro"/>
</dbReference>
<dbReference type="SUPFAM" id="SSF55920">
    <property type="entry name" value="Creatinase/aminopeptidase"/>
    <property type="match status" value="1"/>
</dbReference>
<evidence type="ECO:0000256" key="7">
    <source>
        <dbReference type="ARBA" id="ARBA00022670"/>
    </source>
</evidence>
<dbReference type="Gene3D" id="3.40.350.10">
    <property type="entry name" value="Creatinase/prolidase N-terminal domain"/>
    <property type="match status" value="1"/>
</dbReference>
<keyword evidence="7" id="KW-0645">Protease</keyword>
<dbReference type="InterPro" id="IPR036005">
    <property type="entry name" value="Creatinase/aminopeptidase-like"/>
</dbReference>
<dbReference type="AlphaFoldDB" id="A0A6G1GTC9"/>
<dbReference type="InterPro" id="IPR007865">
    <property type="entry name" value="Aminopep_P_N"/>
</dbReference>
<comment type="similarity">
    <text evidence="4">Belongs to the peptidase M24B family.</text>
</comment>
<evidence type="ECO:0000256" key="4">
    <source>
        <dbReference type="ARBA" id="ARBA00008766"/>
    </source>
</evidence>
<evidence type="ECO:0000256" key="5">
    <source>
        <dbReference type="ARBA" id="ARBA00012574"/>
    </source>
</evidence>
<keyword evidence="8" id="KW-0479">Metal-binding</keyword>